<dbReference type="PIRSF" id="PIRSF002741">
    <property type="entry name" value="MppA"/>
    <property type="match status" value="1"/>
</dbReference>
<name>A0A0P6XX52_9CHLR</name>
<dbReference type="STRING" id="70996.SE18_25380"/>
<organism evidence="3 4">
    <name type="scientific">Herpetosiphon geysericola</name>
    <dbReference type="NCBI Taxonomy" id="70996"/>
    <lineage>
        <taxon>Bacteria</taxon>
        <taxon>Bacillati</taxon>
        <taxon>Chloroflexota</taxon>
        <taxon>Chloroflexia</taxon>
        <taxon>Herpetosiphonales</taxon>
        <taxon>Herpetosiphonaceae</taxon>
        <taxon>Herpetosiphon</taxon>
    </lineage>
</organism>
<dbReference type="EMBL" id="LGKP01000040">
    <property type="protein sequence ID" value="KPL80366.1"/>
    <property type="molecule type" value="Genomic_DNA"/>
</dbReference>
<evidence type="ECO:0000259" key="2">
    <source>
        <dbReference type="Pfam" id="PF00496"/>
    </source>
</evidence>
<dbReference type="SUPFAM" id="SSF53850">
    <property type="entry name" value="Periplasmic binding protein-like II"/>
    <property type="match status" value="1"/>
</dbReference>
<dbReference type="PROSITE" id="PS51257">
    <property type="entry name" value="PROKAR_LIPOPROTEIN"/>
    <property type="match status" value="1"/>
</dbReference>
<dbReference type="GO" id="GO:0015833">
    <property type="term" value="P:peptide transport"/>
    <property type="evidence" value="ECO:0007669"/>
    <property type="project" value="TreeGrafter"/>
</dbReference>
<keyword evidence="1" id="KW-0732">Signal</keyword>
<dbReference type="GO" id="GO:0042597">
    <property type="term" value="C:periplasmic space"/>
    <property type="evidence" value="ECO:0007669"/>
    <property type="project" value="UniProtKB-ARBA"/>
</dbReference>
<comment type="caution">
    <text evidence="3">The sequence shown here is derived from an EMBL/GenBank/DDBJ whole genome shotgun (WGS) entry which is preliminary data.</text>
</comment>
<feature type="signal peptide" evidence="1">
    <location>
        <begin position="1"/>
        <end position="26"/>
    </location>
</feature>
<dbReference type="PATRIC" id="fig|70996.4.peg.5201"/>
<dbReference type="PANTHER" id="PTHR30290:SF81">
    <property type="entry name" value="OLIGOPEPTIDE-BINDING PROTEIN OPPA"/>
    <property type="match status" value="1"/>
</dbReference>
<evidence type="ECO:0000256" key="1">
    <source>
        <dbReference type="SAM" id="SignalP"/>
    </source>
</evidence>
<evidence type="ECO:0000313" key="3">
    <source>
        <dbReference type="EMBL" id="KPL80366.1"/>
    </source>
</evidence>
<dbReference type="InterPro" id="IPR000914">
    <property type="entry name" value="SBP_5_dom"/>
</dbReference>
<accession>A0A0P6XX52</accession>
<feature type="domain" description="Solute-binding protein family 5" evidence="2">
    <location>
        <begin position="89"/>
        <end position="429"/>
    </location>
</feature>
<gene>
    <name evidence="3" type="ORF">SE18_25380</name>
</gene>
<reference evidence="3 4" key="1">
    <citation type="submission" date="2015-07" db="EMBL/GenBank/DDBJ databases">
        <title>Whole genome sequence of Herpetosiphon geysericola DSM 7119.</title>
        <authorList>
            <person name="Hemp J."/>
            <person name="Ward L.M."/>
            <person name="Pace L.A."/>
            <person name="Fischer W.W."/>
        </authorList>
    </citation>
    <scope>NUCLEOTIDE SEQUENCE [LARGE SCALE GENOMIC DNA]</scope>
    <source>
        <strain evidence="3 4">DSM 7119</strain>
    </source>
</reference>
<dbReference type="GO" id="GO:1904680">
    <property type="term" value="F:peptide transmembrane transporter activity"/>
    <property type="evidence" value="ECO:0007669"/>
    <property type="project" value="TreeGrafter"/>
</dbReference>
<protein>
    <recommendedName>
        <fullName evidence="2">Solute-binding protein family 5 domain-containing protein</fullName>
    </recommendedName>
</protein>
<dbReference type="Proteomes" id="UP000050277">
    <property type="component" value="Unassembled WGS sequence"/>
</dbReference>
<keyword evidence="4" id="KW-1185">Reference proteome</keyword>
<dbReference type="CDD" id="cd08490">
    <property type="entry name" value="PBP2_NikA_DppA_OppA_like_3"/>
    <property type="match status" value="1"/>
</dbReference>
<dbReference type="PANTHER" id="PTHR30290">
    <property type="entry name" value="PERIPLASMIC BINDING COMPONENT OF ABC TRANSPORTER"/>
    <property type="match status" value="1"/>
</dbReference>
<proteinExistence type="predicted"/>
<dbReference type="InterPro" id="IPR030678">
    <property type="entry name" value="Peptide/Ni-bd"/>
</dbReference>
<evidence type="ECO:0000313" key="4">
    <source>
        <dbReference type="Proteomes" id="UP000050277"/>
    </source>
</evidence>
<dbReference type="Gene3D" id="3.40.190.10">
    <property type="entry name" value="Periplasmic binding protein-like II"/>
    <property type="match status" value="1"/>
</dbReference>
<dbReference type="AlphaFoldDB" id="A0A0P6XX52"/>
<dbReference type="Gene3D" id="3.10.105.10">
    <property type="entry name" value="Dipeptide-binding Protein, Domain 3"/>
    <property type="match status" value="1"/>
</dbReference>
<dbReference type="Pfam" id="PF00496">
    <property type="entry name" value="SBP_bac_5"/>
    <property type="match status" value="1"/>
</dbReference>
<dbReference type="RefSeq" id="WP_054537265.1">
    <property type="nucleotide sequence ID" value="NZ_LGKP01000040.1"/>
</dbReference>
<dbReference type="GO" id="GO:0043190">
    <property type="term" value="C:ATP-binding cassette (ABC) transporter complex"/>
    <property type="evidence" value="ECO:0007669"/>
    <property type="project" value="InterPro"/>
</dbReference>
<sequence>MRRFGAQLSGLILLLNLLIACGTASETTQTTTSTNATSEQTANPNGVLRIGTGINLPVGLDVAQGSTGYNMVTYGAGETLMRFTADNQLKPWLAESVSALDATTWQIKLRQGVRFHDGSELKASDVVTSFNSSWQNLSAAKNFIPADSKTTVIDDYTLNLSTSQAEGSIPYSLANWNFVIHKPALNGVSVLTGMYQPISLEKDQELVLERFANYWDGQAGLQKIIVKKIPDANARSLALQSGDLDLLTNVAPDLASGLPADIELQSVAGTRMHYVMLDSANPPFDDRLVRQALTLAIDRQALLQATLDGQGAVATNLYPASVGIELVEAQIFDPAQAATLLDQAGWVVGSDGMRSKNGQPLAFTLHSYPGRAELTLMAIAIQAQLKDLGITVEVKEVTDIGEIVEKGNFNASMYSIGTSPDPQYTVGTTLIKGAAYNYTGYSNPAIESAFAELRAEQDHAKRIAIAKRIQTEVKNDPVNVYLASPPLITAYRKGSLSGYVPNPNDVYLITKELKLNQ</sequence>
<feature type="chain" id="PRO_5006133264" description="Solute-binding protein family 5 domain-containing protein" evidence="1">
    <location>
        <begin position="27"/>
        <end position="517"/>
    </location>
</feature>
<dbReference type="InterPro" id="IPR039424">
    <property type="entry name" value="SBP_5"/>
</dbReference>
<dbReference type="OrthoDB" id="239741at2"/>